<feature type="region of interest" description="Disordered" evidence="1">
    <location>
        <begin position="1"/>
        <end position="113"/>
    </location>
</feature>
<protein>
    <submittedName>
        <fullName evidence="2">Uncharacterized protein</fullName>
    </submittedName>
</protein>
<dbReference type="EMBL" id="JANPWB010000010">
    <property type="protein sequence ID" value="KAJ1139603.1"/>
    <property type="molecule type" value="Genomic_DNA"/>
</dbReference>
<evidence type="ECO:0000313" key="2">
    <source>
        <dbReference type="EMBL" id="KAJ1139603.1"/>
    </source>
</evidence>
<gene>
    <name evidence="2" type="ORF">NDU88_005972</name>
</gene>
<accession>A0AAV7QML5</accession>
<reference evidence="2" key="1">
    <citation type="journal article" date="2022" name="bioRxiv">
        <title>Sequencing and chromosome-scale assembly of the giantPleurodeles waltlgenome.</title>
        <authorList>
            <person name="Brown T."/>
            <person name="Elewa A."/>
            <person name="Iarovenko S."/>
            <person name="Subramanian E."/>
            <person name="Araus A.J."/>
            <person name="Petzold A."/>
            <person name="Susuki M."/>
            <person name="Suzuki K.-i.T."/>
            <person name="Hayashi T."/>
            <person name="Toyoda A."/>
            <person name="Oliveira C."/>
            <person name="Osipova E."/>
            <person name="Leigh N.D."/>
            <person name="Simon A."/>
            <person name="Yun M.H."/>
        </authorList>
    </citation>
    <scope>NUCLEOTIDE SEQUENCE</scope>
    <source>
        <strain evidence="2">20211129_DDA</strain>
        <tissue evidence="2">Liver</tissue>
    </source>
</reference>
<dbReference type="AlphaFoldDB" id="A0AAV7QML5"/>
<comment type="caution">
    <text evidence="2">The sequence shown here is derived from an EMBL/GenBank/DDBJ whole genome shotgun (WGS) entry which is preliminary data.</text>
</comment>
<dbReference type="Proteomes" id="UP001066276">
    <property type="component" value="Chromosome 6"/>
</dbReference>
<proteinExistence type="predicted"/>
<name>A0AAV7QML5_PLEWA</name>
<sequence length="113" mass="11776">MRRVGPVPREARAPPPPGREPNTGARGPPKDSSGRPGAVAIPSHGSLRTLAAQQRPQGGGEMHSFGPPTPPITAAPLHRALPRAGRGSDRVVSGCSRSRRFWGPLTQAQGGQQ</sequence>
<organism evidence="2 3">
    <name type="scientific">Pleurodeles waltl</name>
    <name type="common">Iberian ribbed newt</name>
    <dbReference type="NCBI Taxonomy" id="8319"/>
    <lineage>
        <taxon>Eukaryota</taxon>
        <taxon>Metazoa</taxon>
        <taxon>Chordata</taxon>
        <taxon>Craniata</taxon>
        <taxon>Vertebrata</taxon>
        <taxon>Euteleostomi</taxon>
        <taxon>Amphibia</taxon>
        <taxon>Batrachia</taxon>
        <taxon>Caudata</taxon>
        <taxon>Salamandroidea</taxon>
        <taxon>Salamandridae</taxon>
        <taxon>Pleurodelinae</taxon>
        <taxon>Pleurodeles</taxon>
    </lineage>
</organism>
<keyword evidence="3" id="KW-1185">Reference proteome</keyword>
<evidence type="ECO:0000313" key="3">
    <source>
        <dbReference type="Proteomes" id="UP001066276"/>
    </source>
</evidence>
<evidence type="ECO:0000256" key="1">
    <source>
        <dbReference type="SAM" id="MobiDB-lite"/>
    </source>
</evidence>